<dbReference type="OrthoDB" id="1046747at2"/>
<keyword evidence="1" id="KW-0732">Signal</keyword>
<feature type="chain" id="PRO_5013069349" description="Por secretion system C-terminal sorting domain-containing protein" evidence="1">
    <location>
        <begin position="26"/>
        <end position="388"/>
    </location>
</feature>
<evidence type="ECO:0000313" key="2">
    <source>
        <dbReference type="EMBL" id="SJZ94041.1"/>
    </source>
</evidence>
<dbReference type="EMBL" id="FUXE01000019">
    <property type="protein sequence ID" value="SJZ94041.1"/>
    <property type="molecule type" value="Genomic_DNA"/>
</dbReference>
<dbReference type="RefSeq" id="WP_078737457.1">
    <property type="nucleotide sequence ID" value="NZ_FUXE01000019.1"/>
</dbReference>
<evidence type="ECO:0008006" key="4">
    <source>
        <dbReference type="Google" id="ProtNLM"/>
    </source>
</evidence>
<evidence type="ECO:0000256" key="1">
    <source>
        <dbReference type="SAM" id="SignalP"/>
    </source>
</evidence>
<reference evidence="3" key="1">
    <citation type="submission" date="2017-02" db="EMBL/GenBank/DDBJ databases">
        <authorList>
            <person name="Varghese N."/>
            <person name="Submissions S."/>
        </authorList>
    </citation>
    <scope>NUCLEOTIDE SEQUENCE [LARGE SCALE GENOMIC DNA]</scope>
    <source>
        <strain evidence="3">ATCC 51356</strain>
    </source>
</reference>
<dbReference type="Proteomes" id="UP000190121">
    <property type="component" value="Unassembled WGS sequence"/>
</dbReference>
<accession>A0A1T4PRX1</accession>
<protein>
    <recommendedName>
        <fullName evidence="4">Por secretion system C-terminal sorting domain-containing protein</fullName>
    </recommendedName>
</protein>
<organism evidence="2 3">
    <name type="scientific">Porphyromonas circumdentaria</name>
    <dbReference type="NCBI Taxonomy" id="29524"/>
    <lineage>
        <taxon>Bacteria</taxon>
        <taxon>Pseudomonadati</taxon>
        <taxon>Bacteroidota</taxon>
        <taxon>Bacteroidia</taxon>
        <taxon>Bacteroidales</taxon>
        <taxon>Porphyromonadaceae</taxon>
        <taxon>Porphyromonas</taxon>
    </lineage>
</organism>
<proteinExistence type="predicted"/>
<evidence type="ECO:0000313" key="3">
    <source>
        <dbReference type="Proteomes" id="UP000190121"/>
    </source>
</evidence>
<sequence length="388" mass="44666">MKRIVFTAWLLILATISLKTAFAQAQTPKYLFKGIHYPSITWGYYGCRYDYSQETQLKSVSYYIGDDSPNRIDSIHYNQQGLIEKIDKYFYSCIPVYPLPLAEVVSYSYSESGDITVREVEDLTGDNKGLKSEFFYDEKGNNIEIKTTYDSGKVSRLLKFFNDKNLLVKEGITGDNGDELVSNIKNYEYDEQNNLVKVVQFTDKAEKEELGRIEYVYDGKKLMEKSSFSIENGVSKLMQKNYLFYDDTKEASDIYYPKIPFYMDSPIFAFPLVNYLLETGKLRIKEKMVNNPNSTVDQIYVYLYDFQNPDAVDQISLKEPIVSCSGNSITIEGYQMKRVSIYSVDGTLLYDVHQEADKMVFPMLVANQVYLIRVTDASGHTSTIKTKI</sequence>
<gene>
    <name evidence="2" type="ORF">SAMN02745171_01562</name>
</gene>
<dbReference type="AlphaFoldDB" id="A0A1T4PRX1"/>
<keyword evidence="3" id="KW-1185">Reference proteome</keyword>
<name>A0A1T4PRX1_9PORP</name>
<feature type="signal peptide" evidence="1">
    <location>
        <begin position="1"/>
        <end position="25"/>
    </location>
</feature>